<dbReference type="SMART" id="SM00448">
    <property type="entry name" value="REC"/>
    <property type="match status" value="1"/>
</dbReference>
<dbReference type="GO" id="GO:0003677">
    <property type="term" value="F:DNA binding"/>
    <property type="evidence" value="ECO:0007669"/>
    <property type="project" value="UniProtKB-KW"/>
</dbReference>
<keyword evidence="9" id="KW-1185">Reference proteome</keyword>
<dbReference type="InterPro" id="IPR039420">
    <property type="entry name" value="WalR-like"/>
</dbReference>
<dbReference type="Gene3D" id="3.40.50.2300">
    <property type="match status" value="1"/>
</dbReference>
<keyword evidence="4" id="KW-0804">Transcription</keyword>
<dbReference type="STRING" id="469383.Cwoe_4386"/>
<evidence type="ECO:0000256" key="2">
    <source>
        <dbReference type="ARBA" id="ARBA00023015"/>
    </source>
</evidence>
<evidence type="ECO:0000259" key="7">
    <source>
        <dbReference type="PROSITE" id="PS50110"/>
    </source>
</evidence>
<dbReference type="InterPro" id="IPR001789">
    <property type="entry name" value="Sig_transdc_resp-reg_receiver"/>
</dbReference>
<dbReference type="PANTHER" id="PTHR43214">
    <property type="entry name" value="TWO-COMPONENT RESPONSE REGULATOR"/>
    <property type="match status" value="1"/>
</dbReference>
<dbReference type="PRINTS" id="PR00038">
    <property type="entry name" value="HTHLUXR"/>
</dbReference>
<proteinExistence type="predicted"/>
<keyword evidence="1 5" id="KW-0597">Phosphoprotein</keyword>
<dbReference type="OrthoDB" id="9808843at2"/>
<dbReference type="HOGENOM" id="CLU_000445_90_10_11"/>
<dbReference type="eggNOG" id="COG2197">
    <property type="taxonomic scope" value="Bacteria"/>
</dbReference>
<keyword evidence="2" id="KW-0805">Transcription regulation</keyword>
<reference evidence="8 9" key="1">
    <citation type="journal article" date="2010" name="Stand. Genomic Sci.">
        <title>Complete genome sequence of Conexibacter woesei type strain (ID131577).</title>
        <authorList>
            <person name="Pukall R."/>
            <person name="Lapidus A."/>
            <person name="Glavina Del Rio T."/>
            <person name="Copeland A."/>
            <person name="Tice H."/>
            <person name="Cheng J.-F."/>
            <person name="Lucas S."/>
            <person name="Chen F."/>
            <person name="Nolan M."/>
            <person name="Bruce D."/>
            <person name="Goodwin L."/>
            <person name="Pitluck S."/>
            <person name="Mavromatis K."/>
            <person name="Ivanova N."/>
            <person name="Ovchinnikova G."/>
            <person name="Pati A."/>
            <person name="Chen A."/>
            <person name="Palaniappan K."/>
            <person name="Land M."/>
            <person name="Hauser L."/>
            <person name="Chang Y.-J."/>
            <person name="Jeffries C.D."/>
            <person name="Chain P."/>
            <person name="Meincke L."/>
            <person name="Sims D."/>
            <person name="Brettin T."/>
            <person name="Detter J.C."/>
            <person name="Rohde M."/>
            <person name="Goeker M."/>
            <person name="Bristow J."/>
            <person name="Eisen J.A."/>
            <person name="Markowitz V."/>
            <person name="Kyrpides N.C."/>
            <person name="Klenk H.-P."/>
            <person name="Hugenholtz P."/>
        </authorList>
    </citation>
    <scope>NUCLEOTIDE SEQUENCE [LARGE SCALE GENOMIC DNA]</scope>
    <source>
        <strain evidence="9">DSM 14684 / CIP 108061 / JCM 11494 / NBRC 100937 / ID131577</strain>
    </source>
</reference>
<organism evidence="8 9">
    <name type="scientific">Conexibacter woesei (strain DSM 14684 / CCUG 47730 / CIP 108061 / JCM 11494 / NBRC 100937 / ID131577)</name>
    <dbReference type="NCBI Taxonomy" id="469383"/>
    <lineage>
        <taxon>Bacteria</taxon>
        <taxon>Bacillati</taxon>
        <taxon>Actinomycetota</taxon>
        <taxon>Thermoleophilia</taxon>
        <taxon>Solirubrobacterales</taxon>
        <taxon>Conexibacteraceae</taxon>
        <taxon>Conexibacter</taxon>
    </lineage>
</organism>
<dbReference type="CDD" id="cd06170">
    <property type="entry name" value="LuxR_C_like"/>
    <property type="match status" value="1"/>
</dbReference>
<keyword evidence="3" id="KW-0238">DNA-binding</keyword>
<dbReference type="PANTHER" id="PTHR43214:SF24">
    <property type="entry name" value="TRANSCRIPTIONAL REGULATORY PROTEIN NARL-RELATED"/>
    <property type="match status" value="1"/>
</dbReference>
<evidence type="ECO:0000313" key="8">
    <source>
        <dbReference type="EMBL" id="ADB52800.1"/>
    </source>
</evidence>
<evidence type="ECO:0000313" key="9">
    <source>
        <dbReference type="Proteomes" id="UP000008229"/>
    </source>
</evidence>
<evidence type="ECO:0000259" key="6">
    <source>
        <dbReference type="PROSITE" id="PS50043"/>
    </source>
</evidence>
<dbReference type="GO" id="GO:0000160">
    <property type="term" value="P:phosphorelay signal transduction system"/>
    <property type="evidence" value="ECO:0007669"/>
    <property type="project" value="InterPro"/>
</dbReference>
<dbReference type="PROSITE" id="PS50110">
    <property type="entry name" value="RESPONSE_REGULATORY"/>
    <property type="match status" value="1"/>
</dbReference>
<feature type="domain" description="HTH luxR-type" evidence="6">
    <location>
        <begin position="146"/>
        <end position="211"/>
    </location>
</feature>
<dbReference type="EMBL" id="CP001854">
    <property type="protein sequence ID" value="ADB52800.1"/>
    <property type="molecule type" value="Genomic_DNA"/>
</dbReference>
<evidence type="ECO:0000256" key="3">
    <source>
        <dbReference type="ARBA" id="ARBA00023125"/>
    </source>
</evidence>
<evidence type="ECO:0000256" key="4">
    <source>
        <dbReference type="ARBA" id="ARBA00023163"/>
    </source>
</evidence>
<feature type="domain" description="Response regulatory" evidence="7">
    <location>
        <begin position="7"/>
        <end position="123"/>
    </location>
</feature>
<feature type="modified residue" description="4-aspartylphosphate" evidence="5">
    <location>
        <position position="58"/>
    </location>
</feature>
<name>D3F702_CONWI</name>
<dbReference type="SUPFAM" id="SSF46894">
    <property type="entry name" value="C-terminal effector domain of the bipartite response regulators"/>
    <property type="match status" value="1"/>
</dbReference>
<gene>
    <name evidence="8" type="ordered locus">Cwoe_4386</name>
</gene>
<dbReference type="SUPFAM" id="SSF52172">
    <property type="entry name" value="CheY-like"/>
    <property type="match status" value="1"/>
</dbReference>
<dbReference type="InterPro" id="IPR000792">
    <property type="entry name" value="Tscrpt_reg_LuxR_C"/>
</dbReference>
<dbReference type="PROSITE" id="PS50043">
    <property type="entry name" value="HTH_LUXR_2"/>
    <property type="match status" value="1"/>
</dbReference>
<sequence>MSPPPALVVVAEDHPVYREGIVRLIEADPRFELVAAVGDGREALAEIRGRAPAVAVLDIGLPGIGGIEIMEAITREHLPTRAVCLSALEDSVTVHRAISAGARAFLPKGSSGDEIVEAVSVVADGGSLLPRAVHDTLTMALRQRSEVPAGPVLSTRELEVLRLASDGLTVSAIAQALIIGDATVKTHLQHIYDKFGVSDRAAAVAHGFRLGFLR</sequence>
<reference evidence="9" key="2">
    <citation type="submission" date="2010-01" db="EMBL/GenBank/DDBJ databases">
        <title>The complete genome of Conexibacter woesei DSM 14684.</title>
        <authorList>
            <consortium name="US DOE Joint Genome Institute (JGI-PGF)"/>
            <person name="Lucas S."/>
            <person name="Copeland A."/>
            <person name="Lapidus A."/>
            <person name="Glavina del Rio T."/>
            <person name="Dalin E."/>
            <person name="Tice H."/>
            <person name="Bruce D."/>
            <person name="Goodwin L."/>
            <person name="Pitluck S."/>
            <person name="Kyrpides N."/>
            <person name="Mavromatis K."/>
            <person name="Ivanova N."/>
            <person name="Mikhailova N."/>
            <person name="Chertkov O."/>
            <person name="Brettin T."/>
            <person name="Detter J.C."/>
            <person name="Han C."/>
            <person name="Larimer F."/>
            <person name="Land M."/>
            <person name="Hauser L."/>
            <person name="Markowitz V."/>
            <person name="Cheng J.-F."/>
            <person name="Hugenholtz P."/>
            <person name="Woyke T."/>
            <person name="Wu D."/>
            <person name="Pukall R."/>
            <person name="Steenblock K."/>
            <person name="Schneider S."/>
            <person name="Klenk H.-P."/>
            <person name="Eisen J.A."/>
        </authorList>
    </citation>
    <scope>NUCLEOTIDE SEQUENCE [LARGE SCALE GENOMIC DNA]</scope>
    <source>
        <strain evidence="9">DSM 14684 / CIP 108061 / JCM 11494 / NBRC 100937 / ID131577</strain>
    </source>
</reference>
<dbReference type="InterPro" id="IPR011006">
    <property type="entry name" value="CheY-like_superfamily"/>
</dbReference>
<dbReference type="AlphaFoldDB" id="D3F702"/>
<evidence type="ECO:0000256" key="1">
    <source>
        <dbReference type="ARBA" id="ARBA00022553"/>
    </source>
</evidence>
<dbReference type="GO" id="GO:0006355">
    <property type="term" value="P:regulation of DNA-templated transcription"/>
    <property type="evidence" value="ECO:0007669"/>
    <property type="project" value="InterPro"/>
</dbReference>
<dbReference type="Pfam" id="PF00196">
    <property type="entry name" value="GerE"/>
    <property type="match status" value="1"/>
</dbReference>
<dbReference type="KEGG" id="cwo:Cwoe_4386"/>
<dbReference type="SMART" id="SM00421">
    <property type="entry name" value="HTH_LUXR"/>
    <property type="match status" value="1"/>
</dbReference>
<dbReference type="CDD" id="cd17535">
    <property type="entry name" value="REC_NarL-like"/>
    <property type="match status" value="1"/>
</dbReference>
<dbReference type="InterPro" id="IPR058245">
    <property type="entry name" value="NreC/VraR/RcsB-like_REC"/>
</dbReference>
<dbReference type="RefSeq" id="WP_012935851.1">
    <property type="nucleotide sequence ID" value="NC_013739.1"/>
</dbReference>
<dbReference type="InterPro" id="IPR016032">
    <property type="entry name" value="Sig_transdc_resp-reg_C-effctor"/>
</dbReference>
<dbReference type="Pfam" id="PF00072">
    <property type="entry name" value="Response_reg"/>
    <property type="match status" value="1"/>
</dbReference>
<protein>
    <submittedName>
        <fullName evidence="8">Two component transcriptional regulator, LuxR family</fullName>
    </submittedName>
</protein>
<accession>D3F702</accession>
<dbReference type="Proteomes" id="UP000008229">
    <property type="component" value="Chromosome"/>
</dbReference>
<evidence type="ECO:0000256" key="5">
    <source>
        <dbReference type="PROSITE-ProRule" id="PRU00169"/>
    </source>
</evidence>
<dbReference type="PROSITE" id="PS00622">
    <property type="entry name" value="HTH_LUXR_1"/>
    <property type="match status" value="1"/>
</dbReference>